<gene>
    <name evidence="2" type="ORF">BSL78_03342</name>
</gene>
<dbReference type="PANTHER" id="PTHR35253">
    <property type="entry name" value="COILED-COIL DOMAIN-CONTAINING PROTEIN 152"/>
    <property type="match status" value="1"/>
</dbReference>
<evidence type="ECO:0000313" key="2">
    <source>
        <dbReference type="EMBL" id="PIK59770.1"/>
    </source>
</evidence>
<keyword evidence="3" id="KW-1185">Reference proteome</keyword>
<dbReference type="Proteomes" id="UP000230750">
    <property type="component" value="Unassembled WGS sequence"/>
</dbReference>
<evidence type="ECO:0000256" key="1">
    <source>
        <dbReference type="SAM" id="Coils"/>
    </source>
</evidence>
<reference evidence="2 3" key="1">
    <citation type="journal article" date="2017" name="PLoS Biol.">
        <title>The sea cucumber genome provides insights into morphological evolution and visceral regeneration.</title>
        <authorList>
            <person name="Zhang X."/>
            <person name="Sun L."/>
            <person name="Yuan J."/>
            <person name="Sun Y."/>
            <person name="Gao Y."/>
            <person name="Zhang L."/>
            <person name="Li S."/>
            <person name="Dai H."/>
            <person name="Hamel J.F."/>
            <person name="Liu C."/>
            <person name="Yu Y."/>
            <person name="Liu S."/>
            <person name="Lin W."/>
            <person name="Guo K."/>
            <person name="Jin S."/>
            <person name="Xu P."/>
            <person name="Storey K.B."/>
            <person name="Huan P."/>
            <person name="Zhang T."/>
            <person name="Zhou Y."/>
            <person name="Zhang J."/>
            <person name="Lin C."/>
            <person name="Li X."/>
            <person name="Xing L."/>
            <person name="Huo D."/>
            <person name="Sun M."/>
            <person name="Wang L."/>
            <person name="Mercier A."/>
            <person name="Li F."/>
            <person name="Yang H."/>
            <person name="Xiang J."/>
        </authorList>
    </citation>
    <scope>NUCLEOTIDE SEQUENCE [LARGE SCALE GENOMIC DNA]</scope>
    <source>
        <strain evidence="2">Shaxun</strain>
        <tissue evidence="2">Muscle</tissue>
    </source>
</reference>
<proteinExistence type="predicted"/>
<dbReference type="PANTHER" id="PTHR35253:SF1">
    <property type="entry name" value="COILED-COIL DOMAIN-CONTAINING PROTEIN 152"/>
    <property type="match status" value="1"/>
</dbReference>
<name>A0A2G8LHW2_STIJA</name>
<dbReference type="InterPro" id="IPR038827">
    <property type="entry name" value="CCDC152"/>
</dbReference>
<feature type="coiled-coil region" evidence="1">
    <location>
        <begin position="192"/>
        <end position="219"/>
    </location>
</feature>
<sequence length="228" mass="25874">MCSTGAPWRLLSTQGNSLRGNCYLRPQEENWTLKDSIKMLQEGKKLLEQKMSDAQKDWEKQLTASKAQAEKVLSQTLAKMKDENNRTCNLLREEISSSKEEISKLTKQMQNLEKEKHGEITKLRLKYDAKLLHLQQETAKAQQHAKSPMNSAVTHIFRQVTACDTSSVWVGCGGEGAGRAVLNRGRKYINTKQATDKEIQSLKQTIASLQKKLEQKHEGATSAKKRRF</sequence>
<organism evidence="2 3">
    <name type="scientific">Stichopus japonicus</name>
    <name type="common">Sea cucumber</name>
    <dbReference type="NCBI Taxonomy" id="307972"/>
    <lineage>
        <taxon>Eukaryota</taxon>
        <taxon>Metazoa</taxon>
        <taxon>Echinodermata</taxon>
        <taxon>Eleutherozoa</taxon>
        <taxon>Echinozoa</taxon>
        <taxon>Holothuroidea</taxon>
        <taxon>Aspidochirotacea</taxon>
        <taxon>Aspidochirotida</taxon>
        <taxon>Stichopodidae</taxon>
        <taxon>Apostichopus</taxon>
    </lineage>
</organism>
<dbReference type="AlphaFoldDB" id="A0A2G8LHW2"/>
<dbReference type="EMBL" id="MRZV01000074">
    <property type="protein sequence ID" value="PIK59770.1"/>
    <property type="molecule type" value="Genomic_DNA"/>
</dbReference>
<keyword evidence="1" id="KW-0175">Coiled coil</keyword>
<comment type="caution">
    <text evidence="2">The sequence shown here is derived from an EMBL/GenBank/DDBJ whole genome shotgun (WGS) entry which is preliminary data.</text>
</comment>
<evidence type="ECO:0000313" key="3">
    <source>
        <dbReference type="Proteomes" id="UP000230750"/>
    </source>
</evidence>
<dbReference type="OrthoDB" id="10053382at2759"/>
<protein>
    <submittedName>
        <fullName evidence="2">Putative coiled-coil domain-containing protein</fullName>
    </submittedName>
</protein>
<feature type="coiled-coil region" evidence="1">
    <location>
        <begin position="37"/>
        <end position="122"/>
    </location>
</feature>
<accession>A0A2G8LHW2</accession>